<accession>A0ABP8X8J0</accession>
<proteinExistence type="predicted"/>
<reference evidence="2" key="1">
    <citation type="journal article" date="2019" name="Int. J. Syst. Evol. Microbiol.">
        <title>The Global Catalogue of Microorganisms (GCM) 10K type strain sequencing project: providing services to taxonomists for standard genome sequencing and annotation.</title>
        <authorList>
            <consortium name="The Broad Institute Genomics Platform"/>
            <consortium name="The Broad Institute Genome Sequencing Center for Infectious Disease"/>
            <person name="Wu L."/>
            <person name="Ma J."/>
        </authorList>
    </citation>
    <scope>NUCLEOTIDE SEQUENCE [LARGE SCALE GENOMIC DNA]</scope>
    <source>
        <strain evidence="2">JCM 17975</strain>
    </source>
</reference>
<keyword evidence="2" id="KW-1185">Reference proteome</keyword>
<dbReference type="Proteomes" id="UP001500843">
    <property type="component" value="Unassembled WGS sequence"/>
</dbReference>
<sequence>MPEAMWLTACFAATHWARMAEYDPQEMEGSEATHGDHASIGADILEDYVLEQIVDRLEVENDIMARSIEAARAASGFDPNFLDELGTLESNPDIVSEAMALTRTNLAQASSEALRLTILYLIDHILVGAPSLPVDEQVTIRWRVSEPGQGLMASE</sequence>
<gene>
    <name evidence="1" type="ORF">GCM10023198_25410</name>
</gene>
<name>A0ABP8X8J0_9MICO</name>
<evidence type="ECO:0000313" key="2">
    <source>
        <dbReference type="Proteomes" id="UP001500843"/>
    </source>
</evidence>
<evidence type="ECO:0000313" key="1">
    <source>
        <dbReference type="EMBL" id="GAA4703038.1"/>
    </source>
</evidence>
<comment type="caution">
    <text evidence="1">The sequence shown here is derived from an EMBL/GenBank/DDBJ whole genome shotgun (WGS) entry which is preliminary data.</text>
</comment>
<dbReference type="RefSeq" id="WP_253867545.1">
    <property type="nucleotide sequence ID" value="NZ_BAABHM010000011.1"/>
</dbReference>
<protein>
    <submittedName>
        <fullName evidence="1">Uncharacterized protein</fullName>
    </submittedName>
</protein>
<dbReference type="EMBL" id="BAABHM010000011">
    <property type="protein sequence ID" value="GAA4703038.1"/>
    <property type="molecule type" value="Genomic_DNA"/>
</dbReference>
<organism evidence="1 2">
    <name type="scientific">Promicromonospora umidemergens</name>
    <dbReference type="NCBI Taxonomy" id="629679"/>
    <lineage>
        <taxon>Bacteria</taxon>
        <taxon>Bacillati</taxon>
        <taxon>Actinomycetota</taxon>
        <taxon>Actinomycetes</taxon>
        <taxon>Micrococcales</taxon>
        <taxon>Promicromonosporaceae</taxon>
        <taxon>Promicromonospora</taxon>
    </lineage>
</organism>